<feature type="domain" description="Bacteriophage Mu GpT" evidence="1">
    <location>
        <begin position="242"/>
        <end position="304"/>
    </location>
</feature>
<gene>
    <name evidence="2" type="ORF">LCGC14_1969330</name>
</gene>
<dbReference type="Pfam" id="PF10124">
    <property type="entry name" value="Mu-like_gpT"/>
    <property type="match status" value="2"/>
</dbReference>
<name>A0A0F9FCL9_9ZZZZ</name>
<organism evidence="2">
    <name type="scientific">marine sediment metagenome</name>
    <dbReference type="NCBI Taxonomy" id="412755"/>
    <lineage>
        <taxon>unclassified sequences</taxon>
        <taxon>metagenomes</taxon>
        <taxon>ecological metagenomes</taxon>
    </lineage>
</organism>
<comment type="caution">
    <text evidence="2">The sequence shown here is derived from an EMBL/GenBank/DDBJ whole genome shotgun (WGS) entry which is preliminary data.</text>
</comment>
<dbReference type="InterPro" id="IPR018774">
    <property type="entry name" value="Phage_Mu_GpT"/>
</dbReference>
<dbReference type="AlphaFoldDB" id="A0A0F9FCL9"/>
<feature type="domain" description="Bacteriophage Mu GpT" evidence="1">
    <location>
        <begin position="9"/>
        <end position="158"/>
    </location>
</feature>
<evidence type="ECO:0000259" key="1">
    <source>
        <dbReference type="Pfam" id="PF10124"/>
    </source>
</evidence>
<reference evidence="2" key="1">
    <citation type="journal article" date="2015" name="Nature">
        <title>Complex archaea that bridge the gap between prokaryotes and eukaryotes.</title>
        <authorList>
            <person name="Spang A."/>
            <person name="Saw J.H."/>
            <person name="Jorgensen S.L."/>
            <person name="Zaremba-Niedzwiedzka K."/>
            <person name="Martijn J."/>
            <person name="Lind A.E."/>
            <person name="van Eijk R."/>
            <person name="Schleper C."/>
            <person name="Guy L."/>
            <person name="Ettema T.J."/>
        </authorList>
    </citation>
    <scope>NUCLEOTIDE SEQUENCE</scope>
</reference>
<evidence type="ECO:0000313" key="2">
    <source>
        <dbReference type="EMBL" id="KKL83978.1"/>
    </source>
</evidence>
<accession>A0A0F9FCL9</accession>
<proteinExistence type="predicted"/>
<sequence length="306" mass="34468">MAVVTADFLAALFTNYRALWEDAFLAASRTPQYERYCTIVPSDTLDESYNWLGTVPKMREWLAERQLEGLGFYTYSITNKHWETSIEVDRDTLEDDKYMLIRPRIQQLGVEAARYPGELATDVLVAGVSTTGYDGINFFATTHSEEESGTQSNLLTGAGVTLANIRTDFVAGRTAMNRAKDGRARPMNLWPDCVVLPPDLQDVFEQLINTNIIALSSGTQQSNVLIGVVDLLVNTYLADTVDWYLMDTAEVVKPLIFQIRKAAEFVGVDRPDQDTVFRTRQFMYGADARFNAGYGLWQMAYKINNT</sequence>
<protein>
    <recommendedName>
        <fullName evidence="1">Bacteriophage Mu GpT domain-containing protein</fullName>
    </recommendedName>
</protein>
<dbReference type="EMBL" id="LAZR01021830">
    <property type="protein sequence ID" value="KKL83978.1"/>
    <property type="molecule type" value="Genomic_DNA"/>
</dbReference>